<feature type="transmembrane region" description="Helical" evidence="1">
    <location>
        <begin position="12"/>
        <end position="35"/>
    </location>
</feature>
<evidence type="ECO:0000313" key="2">
    <source>
        <dbReference type="EMBL" id="KAK7358707.1"/>
    </source>
</evidence>
<sequence>MSVVHSKFHPPFFFFFSLLHISYVKNDVSFLLFGIPKRHWRYDLSQGRADTSHSQTLSLLIKVALLFQVEPAFTHPFLTLGLANLKEAWIRKMKRDVMYICIYNLKTNEAEAAK</sequence>
<accession>A0AAN9MQE0</accession>
<reference evidence="2 3" key="1">
    <citation type="submission" date="2024-01" db="EMBL/GenBank/DDBJ databases">
        <title>The genomes of 5 underutilized Papilionoideae crops provide insights into root nodulation and disease resistanc.</title>
        <authorList>
            <person name="Jiang F."/>
        </authorList>
    </citation>
    <scope>NUCLEOTIDE SEQUENCE [LARGE SCALE GENOMIC DNA]</scope>
    <source>
        <strain evidence="2">LVBAO_FW01</strain>
        <tissue evidence="2">Leaves</tissue>
    </source>
</reference>
<keyword evidence="1" id="KW-0472">Membrane</keyword>
<keyword evidence="3" id="KW-1185">Reference proteome</keyword>
<proteinExistence type="predicted"/>
<evidence type="ECO:0000313" key="3">
    <source>
        <dbReference type="Proteomes" id="UP001367508"/>
    </source>
</evidence>
<name>A0AAN9MQE0_CANGL</name>
<dbReference type="EMBL" id="JAYMYQ010000001">
    <property type="protein sequence ID" value="KAK7358707.1"/>
    <property type="molecule type" value="Genomic_DNA"/>
</dbReference>
<dbReference type="Proteomes" id="UP001367508">
    <property type="component" value="Unassembled WGS sequence"/>
</dbReference>
<gene>
    <name evidence="2" type="ORF">VNO77_00645</name>
</gene>
<organism evidence="2 3">
    <name type="scientific">Canavalia gladiata</name>
    <name type="common">Sword bean</name>
    <name type="synonym">Dolichos gladiatus</name>
    <dbReference type="NCBI Taxonomy" id="3824"/>
    <lineage>
        <taxon>Eukaryota</taxon>
        <taxon>Viridiplantae</taxon>
        <taxon>Streptophyta</taxon>
        <taxon>Embryophyta</taxon>
        <taxon>Tracheophyta</taxon>
        <taxon>Spermatophyta</taxon>
        <taxon>Magnoliopsida</taxon>
        <taxon>eudicotyledons</taxon>
        <taxon>Gunneridae</taxon>
        <taxon>Pentapetalae</taxon>
        <taxon>rosids</taxon>
        <taxon>fabids</taxon>
        <taxon>Fabales</taxon>
        <taxon>Fabaceae</taxon>
        <taxon>Papilionoideae</taxon>
        <taxon>50 kb inversion clade</taxon>
        <taxon>NPAAA clade</taxon>
        <taxon>indigoferoid/millettioid clade</taxon>
        <taxon>Phaseoleae</taxon>
        <taxon>Canavalia</taxon>
    </lineage>
</organism>
<dbReference type="AlphaFoldDB" id="A0AAN9MQE0"/>
<evidence type="ECO:0000256" key="1">
    <source>
        <dbReference type="SAM" id="Phobius"/>
    </source>
</evidence>
<comment type="caution">
    <text evidence="2">The sequence shown here is derived from an EMBL/GenBank/DDBJ whole genome shotgun (WGS) entry which is preliminary data.</text>
</comment>
<protein>
    <submittedName>
        <fullName evidence="2">Uncharacterized protein</fullName>
    </submittedName>
</protein>
<keyword evidence="1" id="KW-0812">Transmembrane</keyword>
<keyword evidence="1" id="KW-1133">Transmembrane helix</keyword>